<accession>A0A6J4RPJ3</accession>
<name>A0A6J4RPJ3_9ACTN</name>
<dbReference type="AlphaFoldDB" id="A0A6J4RPJ3"/>
<organism evidence="2">
    <name type="scientific">uncultured Rubrobacteraceae bacterium</name>
    <dbReference type="NCBI Taxonomy" id="349277"/>
    <lineage>
        <taxon>Bacteria</taxon>
        <taxon>Bacillati</taxon>
        <taxon>Actinomycetota</taxon>
        <taxon>Rubrobacteria</taxon>
        <taxon>Rubrobacterales</taxon>
        <taxon>Rubrobacteraceae</taxon>
        <taxon>environmental samples</taxon>
    </lineage>
</organism>
<feature type="non-terminal residue" evidence="2">
    <location>
        <position position="1"/>
    </location>
</feature>
<proteinExistence type="predicted"/>
<evidence type="ECO:0000313" key="2">
    <source>
        <dbReference type="EMBL" id="CAA9474290.1"/>
    </source>
</evidence>
<gene>
    <name evidence="2" type="ORF">AVDCRST_MAG05-799</name>
</gene>
<evidence type="ECO:0000256" key="1">
    <source>
        <dbReference type="SAM" id="MobiDB-lite"/>
    </source>
</evidence>
<sequence>CTRTTATRTASRRRRAGSSVCTPASWPESWPSGRTS</sequence>
<feature type="non-terminal residue" evidence="2">
    <location>
        <position position="36"/>
    </location>
</feature>
<dbReference type="EMBL" id="CADCVM010000094">
    <property type="protein sequence ID" value="CAA9474290.1"/>
    <property type="molecule type" value="Genomic_DNA"/>
</dbReference>
<reference evidence="2" key="1">
    <citation type="submission" date="2020-02" db="EMBL/GenBank/DDBJ databases">
        <authorList>
            <person name="Meier V. D."/>
        </authorList>
    </citation>
    <scope>NUCLEOTIDE SEQUENCE</scope>
    <source>
        <strain evidence="2">AVDCRST_MAG05</strain>
    </source>
</reference>
<protein>
    <submittedName>
        <fullName evidence="2">Uncharacterized protein</fullName>
    </submittedName>
</protein>
<feature type="region of interest" description="Disordered" evidence="1">
    <location>
        <begin position="1"/>
        <end position="36"/>
    </location>
</feature>